<sequence>MSNLDADALYSIKAILILDQDGKRILGKYYDKQMFQQEKEKSLFEKIFSQKTHKANAEIILLDGYICVYRSNVDLFFYVIGSSNENELILQSVLNCFYDSFSTVLRKNVEKKVLFDHIDLAFLILDEICDDGLVLETDSQAIVNRCAFKPDEISFGEQSLSQKNLVCEILIVNVFFYFSVKIQQLKV</sequence>
<gene>
    <name evidence="14" type="ORF">Mgra_00006178</name>
</gene>
<comment type="function">
    <text evidence="11">The coatomer is a cytosolic protein complex that binds to dilysine motifs and reversibly associates with Golgi non-clathrin-coated vesicles, which further mediate biosynthetic protein transport from the ER, via the Golgi up to the trans Golgi network. Coatomer complex is required for budding from Golgi membranes, and is essential for the retrograde Golgi-to-ER transport of dilysine-tagged proteins. The zeta subunit may be involved in regulating the coat assembly and, hence, the rate of biosynthetic protein transport due to its association-dissociation properties with the coatomer complex.</text>
</comment>
<evidence type="ECO:0000256" key="8">
    <source>
        <dbReference type="ARBA" id="ARBA00023034"/>
    </source>
</evidence>
<keyword evidence="5 12" id="KW-0963">Cytoplasm</keyword>
<dbReference type="Pfam" id="PF01217">
    <property type="entry name" value="Clat_adaptor_s"/>
    <property type="match status" value="1"/>
</dbReference>
<feature type="domain" description="AP complex mu/sigma subunit" evidence="13">
    <location>
        <begin position="12"/>
        <end position="147"/>
    </location>
</feature>
<dbReference type="GO" id="GO:0000139">
    <property type="term" value="C:Golgi membrane"/>
    <property type="evidence" value="ECO:0007669"/>
    <property type="project" value="UniProtKB-SubCell"/>
</dbReference>
<keyword evidence="15" id="KW-1185">Reference proteome</keyword>
<comment type="similarity">
    <text evidence="2 12">Belongs to the adaptor complexes small subunit family.</text>
</comment>
<dbReference type="GO" id="GO:0006890">
    <property type="term" value="P:retrograde vesicle-mediated transport, Golgi to endoplasmic reticulum"/>
    <property type="evidence" value="ECO:0007669"/>
    <property type="project" value="UniProtKB-UniRule"/>
</dbReference>
<evidence type="ECO:0000256" key="9">
    <source>
        <dbReference type="ARBA" id="ARBA00023136"/>
    </source>
</evidence>
<evidence type="ECO:0000256" key="4">
    <source>
        <dbReference type="ARBA" id="ARBA00022448"/>
    </source>
</evidence>
<evidence type="ECO:0000256" key="5">
    <source>
        <dbReference type="ARBA" id="ARBA00022490"/>
    </source>
</evidence>
<dbReference type="EMBL" id="JABEBT010000058">
    <property type="protein sequence ID" value="KAF7634423.1"/>
    <property type="molecule type" value="Genomic_DNA"/>
</dbReference>
<dbReference type="Proteomes" id="UP000605970">
    <property type="component" value="Unassembled WGS sequence"/>
</dbReference>
<dbReference type="FunFam" id="3.30.450.60:FF:000013">
    <property type="entry name" value="Coatomer subunit zeta"/>
    <property type="match status" value="1"/>
</dbReference>
<keyword evidence="10 12" id="KW-0968">Cytoplasmic vesicle</keyword>
<dbReference type="PANTHER" id="PTHR11043">
    <property type="entry name" value="ZETA-COAT PROTEIN"/>
    <property type="match status" value="1"/>
</dbReference>
<dbReference type="GO" id="GO:0006886">
    <property type="term" value="P:intracellular protein transport"/>
    <property type="evidence" value="ECO:0007669"/>
    <property type="project" value="TreeGrafter"/>
</dbReference>
<dbReference type="PANTHER" id="PTHR11043:SF0">
    <property type="entry name" value="COATOMER SUBUNIT ZETA"/>
    <property type="match status" value="1"/>
</dbReference>
<evidence type="ECO:0000259" key="13">
    <source>
        <dbReference type="Pfam" id="PF01217"/>
    </source>
</evidence>
<keyword evidence="8 12" id="KW-0333">Golgi apparatus</keyword>
<evidence type="ECO:0000256" key="12">
    <source>
        <dbReference type="RuleBase" id="RU366053"/>
    </source>
</evidence>
<evidence type="ECO:0000256" key="10">
    <source>
        <dbReference type="ARBA" id="ARBA00023329"/>
    </source>
</evidence>
<evidence type="ECO:0000256" key="2">
    <source>
        <dbReference type="ARBA" id="ARBA00006972"/>
    </source>
</evidence>
<dbReference type="SUPFAM" id="SSF64356">
    <property type="entry name" value="SNARE-like"/>
    <property type="match status" value="1"/>
</dbReference>
<comment type="subcellular location">
    <subcellularLocation>
        <location evidence="12">Cytoplasm</location>
    </subcellularLocation>
    <subcellularLocation>
        <location evidence="1 12">Golgi apparatus membrane</location>
        <topology evidence="1 12">Peripheral membrane protein</topology>
        <orientation evidence="1 12">Cytoplasmic side</orientation>
    </subcellularLocation>
    <subcellularLocation>
        <location evidence="12">Cytoplasmic vesicle</location>
        <location evidence="12">COPI-coated vesicle membrane</location>
        <topology evidence="12">Peripheral membrane protein</topology>
        <orientation evidence="12">Cytoplasmic side</orientation>
    </subcellularLocation>
</comment>
<dbReference type="Gene3D" id="3.30.450.60">
    <property type="match status" value="1"/>
</dbReference>
<dbReference type="AlphaFoldDB" id="A0A8S9ZMC8"/>
<dbReference type="GO" id="GO:0030126">
    <property type="term" value="C:COPI vesicle coat"/>
    <property type="evidence" value="ECO:0007669"/>
    <property type="project" value="UniProtKB-UniRule"/>
</dbReference>
<keyword evidence="7 12" id="KW-0653">Protein transport</keyword>
<protein>
    <recommendedName>
        <fullName evidence="12">Coatomer subunit zeta</fullName>
    </recommendedName>
</protein>
<dbReference type="CDD" id="cd14829">
    <property type="entry name" value="Zeta-COP"/>
    <property type="match status" value="1"/>
</dbReference>
<reference evidence="14" key="1">
    <citation type="journal article" date="2020" name="Ecol. Evol.">
        <title>Genome structure and content of the rice root-knot nematode (Meloidogyne graminicola).</title>
        <authorList>
            <person name="Phan N.T."/>
            <person name="Danchin E.G.J."/>
            <person name="Klopp C."/>
            <person name="Perfus-Barbeoch L."/>
            <person name="Kozlowski D.K."/>
            <person name="Koutsovoulos G.D."/>
            <person name="Lopez-Roques C."/>
            <person name="Bouchez O."/>
            <person name="Zahm M."/>
            <person name="Besnard G."/>
            <person name="Bellafiore S."/>
        </authorList>
    </citation>
    <scope>NUCLEOTIDE SEQUENCE</scope>
    <source>
        <strain evidence="14">VN-18</strain>
    </source>
</reference>
<evidence type="ECO:0000313" key="14">
    <source>
        <dbReference type="EMBL" id="KAF7634423.1"/>
    </source>
</evidence>
<keyword evidence="4 12" id="KW-0813">Transport</keyword>
<dbReference type="InterPro" id="IPR022775">
    <property type="entry name" value="AP_mu_sigma_su"/>
</dbReference>
<keyword evidence="6 12" id="KW-0931">ER-Golgi transport</keyword>
<evidence type="ECO:0000313" key="15">
    <source>
        <dbReference type="Proteomes" id="UP000605970"/>
    </source>
</evidence>
<comment type="caution">
    <text evidence="14">The sequence shown here is derived from an EMBL/GenBank/DDBJ whole genome shotgun (WGS) entry which is preliminary data.</text>
</comment>
<evidence type="ECO:0000256" key="11">
    <source>
        <dbReference type="ARBA" id="ARBA00045555"/>
    </source>
</evidence>
<evidence type="ECO:0000256" key="1">
    <source>
        <dbReference type="ARBA" id="ARBA00004255"/>
    </source>
</evidence>
<dbReference type="GO" id="GO:0006891">
    <property type="term" value="P:intra-Golgi vesicle-mediated transport"/>
    <property type="evidence" value="ECO:0007669"/>
    <property type="project" value="TreeGrafter"/>
</dbReference>
<accession>A0A8S9ZMC8</accession>
<evidence type="ECO:0000256" key="3">
    <source>
        <dbReference type="ARBA" id="ARBA00011775"/>
    </source>
</evidence>
<name>A0A8S9ZMC8_9BILA</name>
<comment type="subunit">
    <text evidence="3 12">Oligomeric complex that consists of at least the alpha, beta, beta', gamma, delta, epsilon and zeta subunits.</text>
</comment>
<evidence type="ECO:0000256" key="6">
    <source>
        <dbReference type="ARBA" id="ARBA00022892"/>
    </source>
</evidence>
<organism evidence="14 15">
    <name type="scientific">Meloidogyne graminicola</name>
    <dbReference type="NCBI Taxonomy" id="189291"/>
    <lineage>
        <taxon>Eukaryota</taxon>
        <taxon>Metazoa</taxon>
        <taxon>Ecdysozoa</taxon>
        <taxon>Nematoda</taxon>
        <taxon>Chromadorea</taxon>
        <taxon>Rhabditida</taxon>
        <taxon>Tylenchina</taxon>
        <taxon>Tylenchomorpha</taxon>
        <taxon>Tylenchoidea</taxon>
        <taxon>Meloidogynidae</taxon>
        <taxon>Meloidogyninae</taxon>
        <taxon>Meloidogyne</taxon>
    </lineage>
</organism>
<dbReference type="OrthoDB" id="10249988at2759"/>
<proteinExistence type="inferred from homology"/>
<dbReference type="InterPro" id="IPR039652">
    <property type="entry name" value="Coatomer_zeta"/>
</dbReference>
<evidence type="ECO:0000256" key="7">
    <source>
        <dbReference type="ARBA" id="ARBA00022927"/>
    </source>
</evidence>
<keyword evidence="9 12" id="KW-0472">Membrane</keyword>
<dbReference type="InterPro" id="IPR011012">
    <property type="entry name" value="Longin-like_dom_sf"/>
</dbReference>